<gene>
    <name evidence="2" type="ORF">Hfx1149_09075</name>
</gene>
<accession>A0A643JYG2</accession>
<sequence>MALASALVAGGVIGIRHALEADHLAAVATMVEDDGNPSLVGASWGVGHSIPIVVVGLLFVALGVRLPESVTHFFELAVGAILVVLGGRMLFRAADVPVPTLRDHNHGDREHRHLSLGDVALGTKHTHVHDESFAVGVFHGFAGSGALVIAMVSAAPGMGQAVAFLTAFSLLTVATMATVSTLWGRSMDIGGTRLLRAVAGVVGIVVGGLLLVEQVGVLV</sequence>
<name>A0A643JYG2_9EURY</name>
<proteinExistence type="predicted"/>
<dbReference type="PANTHER" id="PTHR33876:SF4">
    <property type="entry name" value="CHLOROPLAST PROTEIN FOR GROWTH AND FERTILITY 2"/>
    <property type="match status" value="1"/>
</dbReference>
<dbReference type="AlphaFoldDB" id="A0A643JYG2"/>
<feature type="transmembrane region" description="Helical" evidence="1">
    <location>
        <begin position="161"/>
        <end position="182"/>
    </location>
</feature>
<feature type="transmembrane region" description="Helical" evidence="1">
    <location>
        <begin position="42"/>
        <end position="61"/>
    </location>
</feature>
<evidence type="ECO:0000313" key="2">
    <source>
        <dbReference type="EMBL" id="KAB1188174.1"/>
    </source>
</evidence>
<dbReference type="RefSeq" id="WP_151137499.1">
    <property type="nucleotide sequence ID" value="NZ_VZUS01000001.1"/>
</dbReference>
<dbReference type="EMBL" id="VZUS01000001">
    <property type="protein sequence ID" value="KAB1188174.1"/>
    <property type="molecule type" value="Genomic_DNA"/>
</dbReference>
<keyword evidence="1" id="KW-0812">Transmembrane</keyword>
<feature type="transmembrane region" description="Helical" evidence="1">
    <location>
        <begin position="73"/>
        <end position="91"/>
    </location>
</feature>
<evidence type="ECO:0000256" key="1">
    <source>
        <dbReference type="SAM" id="Phobius"/>
    </source>
</evidence>
<dbReference type="InterPro" id="IPR052776">
    <property type="entry name" value="Chloro_ReproSupport/MetalTrans"/>
</dbReference>
<reference evidence="2" key="1">
    <citation type="submission" date="2019-09" db="EMBL/GenBank/DDBJ databases">
        <title>Genomic analysis of Haloferax sp. CBA1149.</title>
        <authorList>
            <person name="Roh S.W."/>
        </authorList>
    </citation>
    <scope>NUCLEOTIDE SEQUENCE</scope>
    <source>
        <strain evidence="2">CBA1149</strain>
    </source>
</reference>
<feature type="transmembrane region" description="Helical" evidence="1">
    <location>
        <begin position="133"/>
        <end position="154"/>
    </location>
</feature>
<feature type="transmembrane region" description="Helical" evidence="1">
    <location>
        <begin position="194"/>
        <end position="212"/>
    </location>
</feature>
<dbReference type="PANTHER" id="PTHR33876">
    <property type="entry name" value="UNNAMED PRODUCT"/>
    <property type="match status" value="1"/>
</dbReference>
<comment type="caution">
    <text evidence="2">The sequence shown here is derived from an EMBL/GenBank/DDBJ whole genome shotgun (WGS) entry which is preliminary data.</text>
</comment>
<protein>
    <submittedName>
        <fullName evidence="2">High-affinity nickel-transporter protein</fullName>
    </submittedName>
</protein>
<organism evidence="2">
    <name type="scientific">Haloferax sp. CBA1149</name>
    <dbReference type="NCBI Taxonomy" id="2650753"/>
    <lineage>
        <taxon>Archaea</taxon>
        <taxon>Methanobacteriati</taxon>
        <taxon>Methanobacteriota</taxon>
        <taxon>Stenosarchaea group</taxon>
        <taxon>Halobacteria</taxon>
        <taxon>Halobacteriales</taxon>
        <taxon>Haloferacaceae</taxon>
        <taxon>Haloferax</taxon>
    </lineage>
</organism>
<keyword evidence="1" id="KW-1133">Transmembrane helix</keyword>
<keyword evidence="1" id="KW-0472">Membrane</keyword>